<dbReference type="AlphaFoldDB" id="A0A7Y9EI92"/>
<name>A0A7Y9EI92_9ACTN</name>
<proteinExistence type="predicted"/>
<dbReference type="GO" id="GO:0004672">
    <property type="term" value="F:protein kinase activity"/>
    <property type="evidence" value="ECO:0007669"/>
    <property type="project" value="InterPro"/>
</dbReference>
<dbReference type="RefSeq" id="WP_179845242.1">
    <property type="nucleotide sequence ID" value="NZ_JACCBA010000001.1"/>
</dbReference>
<dbReference type="Gene3D" id="1.10.510.10">
    <property type="entry name" value="Transferase(Phosphotransferase) domain 1"/>
    <property type="match status" value="1"/>
</dbReference>
<dbReference type="InterPro" id="IPR008979">
    <property type="entry name" value="Galactose-bd-like_sf"/>
</dbReference>
<accession>A0A7Y9EI92</accession>
<dbReference type="GO" id="GO:0005524">
    <property type="term" value="F:ATP binding"/>
    <property type="evidence" value="ECO:0007669"/>
    <property type="project" value="InterPro"/>
</dbReference>
<feature type="compositionally biased region" description="Pro residues" evidence="2">
    <location>
        <begin position="265"/>
        <end position="281"/>
    </location>
</feature>
<comment type="caution">
    <text evidence="4">The sequence shown here is derived from an EMBL/GenBank/DDBJ whole genome shotgun (WGS) entry which is preliminary data.</text>
</comment>
<evidence type="ECO:0000313" key="4">
    <source>
        <dbReference type="EMBL" id="NYD48300.1"/>
    </source>
</evidence>
<evidence type="ECO:0000259" key="3">
    <source>
        <dbReference type="SMART" id="SM00220"/>
    </source>
</evidence>
<organism evidence="4 5">
    <name type="scientific">Actinomadura luteofluorescens</name>
    <dbReference type="NCBI Taxonomy" id="46163"/>
    <lineage>
        <taxon>Bacteria</taxon>
        <taxon>Bacillati</taxon>
        <taxon>Actinomycetota</taxon>
        <taxon>Actinomycetes</taxon>
        <taxon>Streptosporangiales</taxon>
        <taxon>Thermomonosporaceae</taxon>
        <taxon>Actinomadura</taxon>
    </lineage>
</organism>
<sequence>MSTSVIEPGTRLAGRYRLEERISDSGGSSLWKAIDEILARAVAVRTFDPEFPRIAEAVTSARSASRLNDPRLTQVFDADDSGESAYIVSEWVAGEPLEGMLAKAPLEPGRAATLLYEASEAISAAHAAGLSHLCLTPRDLVWTTGGTVKILGVATDAVLCDRESDDAAAEDVRGLGRMLYAALTAHWPGDEEGSALPAAPASDGVPHAPRQVQAGISHAIDAIVCRCLGIGSGEPLASPADLAKALRGVPRTPLPLFAGLGNAPPANPRQTPPRRPAPPPQAATQQQHRRPAPEPAAASHVPPPRTRAQQHAAPPPPPSTSTRTTPAHSHGGPKRPANRALIGVAAAALTVIVGLGAWALSGPGGDDKPKGGGATDNAQTSAPPKPTVAKLTPQGIFQAERPAGPGHGDGTIGKNLPSVIDGRPSGDWETQSYYDADFGRLSKGLGVLLDMGKPVKVANVKIYAPVSGGVLQVRVGDSKSPTDLKRVGEQTPNGGEVTVAANPQVSGRYVLVWFTKLPGGPFKGRLGEVAVYGAAG</sequence>
<dbReference type="Gene3D" id="3.30.200.20">
    <property type="entry name" value="Phosphorylase Kinase, domain 1"/>
    <property type="match status" value="1"/>
</dbReference>
<dbReference type="CDD" id="cd13973">
    <property type="entry name" value="PK_MviN-like"/>
    <property type="match status" value="1"/>
</dbReference>
<dbReference type="SUPFAM" id="SSF56112">
    <property type="entry name" value="Protein kinase-like (PK-like)"/>
    <property type="match status" value="1"/>
</dbReference>
<dbReference type="InterPro" id="IPR000719">
    <property type="entry name" value="Prot_kinase_dom"/>
</dbReference>
<reference evidence="4 5" key="1">
    <citation type="submission" date="2020-07" db="EMBL/GenBank/DDBJ databases">
        <title>Sequencing the genomes of 1000 actinobacteria strains.</title>
        <authorList>
            <person name="Klenk H.-P."/>
        </authorList>
    </citation>
    <scope>NUCLEOTIDE SEQUENCE [LARGE SCALE GENOMIC DNA]</scope>
    <source>
        <strain evidence="4 5">DSM 40398</strain>
    </source>
</reference>
<protein>
    <recommendedName>
        <fullName evidence="3">Protein kinase domain-containing protein</fullName>
    </recommendedName>
</protein>
<feature type="compositionally biased region" description="Low complexity" evidence="2">
    <location>
        <begin position="320"/>
        <end position="330"/>
    </location>
</feature>
<gene>
    <name evidence="4" type="ORF">BJY14_004283</name>
</gene>
<dbReference type="SUPFAM" id="SSF49785">
    <property type="entry name" value="Galactose-binding domain-like"/>
    <property type="match status" value="1"/>
</dbReference>
<evidence type="ECO:0000313" key="5">
    <source>
        <dbReference type="Proteomes" id="UP000529783"/>
    </source>
</evidence>
<keyword evidence="1" id="KW-0675">Receptor</keyword>
<evidence type="ECO:0000256" key="1">
    <source>
        <dbReference type="ARBA" id="ARBA00023170"/>
    </source>
</evidence>
<feature type="region of interest" description="Disordered" evidence="2">
    <location>
        <begin position="364"/>
        <end position="389"/>
    </location>
</feature>
<dbReference type="SMART" id="SM00220">
    <property type="entry name" value="S_TKc"/>
    <property type="match status" value="1"/>
</dbReference>
<evidence type="ECO:0000256" key="2">
    <source>
        <dbReference type="SAM" id="MobiDB-lite"/>
    </source>
</evidence>
<dbReference type="Gene3D" id="2.60.120.260">
    <property type="entry name" value="Galactose-binding domain-like"/>
    <property type="match status" value="1"/>
</dbReference>
<keyword evidence="5" id="KW-1185">Reference proteome</keyword>
<feature type="domain" description="Protein kinase" evidence="3">
    <location>
        <begin position="16"/>
        <end position="302"/>
    </location>
</feature>
<dbReference type="InterPro" id="IPR011009">
    <property type="entry name" value="Kinase-like_dom_sf"/>
</dbReference>
<dbReference type="EMBL" id="JACCBA010000001">
    <property type="protein sequence ID" value="NYD48300.1"/>
    <property type="molecule type" value="Genomic_DNA"/>
</dbReference>
<dbReference type="Proteomes" id="UP000529783">
    <property type="component" value="Unassembled WGS sequence"/>
</dbReference>
<feature type="region of interest" description="Disordered" evidence="2">
    <location>
        <begin position="256"/>
        <end position="337"/>
    </location>
</feature>